<dbReference type="OrthoDB" id="9808820at2"/>
<dbReference type="KEGG" id="nmv:NITMOv2_2214"/>
<name>A0A0K2GCE6_NITMO</name>
<dbReference type="AlphaFoldDB" id="A0A0K2GCE6"/>
<sequence length="93" mass="10291">MARSNRPELIKDNPVAPQMYVRRRTTGRGGGERSTSVAAERAELQQALQTLAGAAETFLQATPQWKRAERERQMLLDALTQAQLVLSAEGLAR</sequence>
<dbReference type="Proteomes" id="UP000069205">
    <property type="component" value="Chromosome"/>
</dbReference>
<gene>
    <name evidence="1" type="ORF">NITMOv2_2214</name>
</gene>
<evidence type="ECO:0000313" key="2">
    <source>
        <dbReference type="Proteomes" id="UP000069205"/>
    </source>
</evidence>
<keyword evidence="2" id="KW-1185">Reference proteome</keyword>
<dbReference type="PATRIC" id="fig|42253.5.peg.2181"/>
<dbReference type="RefSeq" id="WP_053379774.1">
    <property type="nucleotide sequence ID" value="NZ_CP011801.1"/>
</dbReference>
<accession>A0A0K2GCE6</accession>
<reference evidence="1 2" key="1">
    <citation type="journal article" date="2015" name="Proc. Natl. Acad. Sci. U.S.A.">
        <title>Expanded metabolic versatility of ubiquitous nitrite-oxidizing bacteria from the genus Nitrospira.</title>
        <authorList>
            <person name="Koch H."/>
            <person name="Lucker S."/>
            <person name="Albertsen M."/>
            <person name="Kitzinger K."/>
            <person name="Herbold C."/>
            <person name="Spieck E."/>
            <person name="Nielsen P.H."/>
            <person name="Wagner M."/>
            <person name="Daims H."/>
        </authorList>
    </citation>
    <scope>NUCLEOTIDE SEQUENCE [LARGE SCALE GENOMIC DNA]</scope>
    <source>
        <strain evidence="1 2">NSP M-1</strain>
    </source>
</reference>
<dbReference type="EMBL" id="CP011801">
    <property type="protein sequence ID" value="ALA58630.1"/>
    <property type="molecule type" value="Genomic_DNA"/>
</dbReference>
<proteinExistence type="predicted"/>
<protein>
    <submittedName>
        <fullName evidence="1">Uncharacterized protein</fullName>
    </submittedName>
</protein>
<evidence type="ECO:0000313" key="1">
    <source>
        <dbReference type="EMBL" id="ALA58630.1"/>
    </source>
</evidence>
<organism evidence="1 2">
    <name type="scientific">Nitrospira moscoviensis</name>
    <dbReference type="NCBI Taxonomy" id="42253"/>
    <lineage>
        <taxon>Bacteria</taxon>
        <taxon>Pseudomonadati</taxon>
        <taxon>Nitrospirota</taxon>
        <taxon>Nitrospiria</taxon>
        <taxon>Nitrospirales</taxon>
        <taxon>Nitrospiraceae</taxon>
        <taxon>Nitrospira</taxon>
    </lineage>
</organism>